<feature type="transmembrane region" description="Helical" evidence="1">
    <location>
        <begin position="97"/>
        <end position="116"/>
    </location>
</feature>
<keyword evidence="3" id="KW-1185">Reference proteome</keyword>
<keyword evidence="1" id="KW-0472">Membrane</keyword>
<dbReference type="RefSeq" id="WP_111393411.1">
    <property type="nucleotide sequence ID" value="NZ_QKTX01000009.1"/>
</dbReference>
<evidence type="ECO:0000256" key="1">
    <source>
        <dbReference type="SAM" id="Phobius"/>
    </source>
</evidence>
<evidence type="ECO:0000313" key="2">
    <source>
        <dbReference type="EMBL" id="PZV82272.1"/>
    </source>
</evidence>
<comment type="caution">
    <text evidence="2">The sequence shown here is derived from an EMBL/GenBank/DDBJ whole genome shotgun (WGS) entry which is preliminary data.</text>
</comment>
<reference evidence="2 3" key="1">
    <citation type="submission" date="2018-06" db="EMBL/GenBank/DDBJ databases">
        <title>Genomic Encyclopedia of Archaeal and Bacterial Type Strains, Phase II (KMG-II): from individual species to whole genera.</title>
        <authorList>
            <person name="Goeker M."/>
        </authorList>
    </citation>
    <scope>NUCLEOTIDE SEQUENCE [LARGE SCALE GENOMIC DNA]</scope>
    <source>
        <strain evidence="2 3">T4</strain>
    </source>
</reference>
<dbReference type="AlphaFoldDB" id="A0A326RNQ0"/>
<proteinExistence type="predicted"/>
<organism evidence="2 3">
    <name type="scientific">Algoriphagus aquaeductus</name>
    <dbReference type="NCBI Taxonomy" id="475299"/>
    <lineage>
        <taxon>Bacteria</taxon>
        <taxon>Pseudomonadati</taxon>
        <taxon>Bacteroidota</taxon>
        <taxon>Cytophagia</taxon>
        <taxon>Cytophagales</taxon>
        <taxon>Cyclobacteriaceae</taxon>
        <taxon>Algoriphagus</taxon>
    </lineage>
</organism>
<dbReference type="Proteomes" id="UP000248917">
    <property type="component" value="Unassembled WGS sequence"/>
</dbReference>
<dbReference type="EMBL" id="QKTX01000009">
    <property type="protein sequence ID" value="PZV82272.1"/>
    <property type="molecule type" value="Genomic_DNA"/>
</dbReference>
<gene>
    <name evidence="2" type="ORF">CLV31_109133</name>
</gene>
<evidence type="ECO:0000313" key="3">
    <source>
        <dbReference type="Proteomes" id="UP000248917"/>
    </source>
</evidence>
<dbReference type="OrthoDB" id="769130at2"/>
<name>A0A326RNQ0_9BACT</name>
<keyword evidence="1" id="KW-1133">Transmembrane helix</keyword>
<accession>A0A326RNQ0</accession>
<keyword evidence="1" id="KW-0812">Transmembrane</keyword>
<sequence>MPLLDLDSFPTLETNPKISAKLQIFRELLRELKSRNLPESALDSLNQPIKNLNDFLFQTSHDPSTIIKQIQGNQRKILKFLEKNLGLTTKNHYQNMWMPLGMSAFGLPFGVVFGIALDNMAFLGLGLPIGMALGIAMGSGLDQKAAKEGKQLRFEPK</sequence>
<feature type="transmembrane region" description="Helical" evidence="1">
    <location>
        <begin position="122"/>
        <end position="141"/>
    </location>
</feature>
<protein>
    <submittedName>
        <fullName evidence="2">Uncharacterized protein</fullName>
    </submittedName>
</protein>